<feature type="compositionally biased region" description="Basic and acidic residues" evidence="1">
    <location>
        <begin position="43"/>
        <end position="53"/>
    </location>
</feature>
<name>A0A494T9B7_SPHPE</name>
<dbReference type="AlphaFoldDB" id="A0A494T9B7"/>
<dbReference type="KEGG" id="spha:D3Y57_05525"/>
<evidence type="ECO:0008006" key="4">
    <source>
        <dbReference type="Google" id="ProtNLM"/>
    </source>
</evidence>
<evidence type="ECO:0000256" key="1">
    <source>
        <dbReference type="SAM" id="MobiDB-lite"/>
    </source>
</evidence>
<accession>A0A494T9B7</accession>
<keyword evidence="3" id="KW-1185">Reference proteome</keyword>
<organism evidence="2 3">
    <name type="scientific">Sphingomonas paeninsulae</name>
    <dbReference type="NCBI Taxonomy" id="2319844"/>
    <lineage>
        <taxon>Bacteria</taxon>
        <taxon>Pseudomonadati</taxon>
        <taxon>Pseudomonadota</taxon>
        <taxon>Alphaproteobacteria</taxon>
        <taxon>Sphingomonadales</taxon>
        <taxon>Sphingomonadaceae</taxon>
        <taxon>Sphingomonas</taxon>
    </lineage>
</organism>
<sequence length="339" mass="36327">MSTTDFGVDEDNGNTDLNVDDASNLFLQRWSDAGTLSDEDEGEKPTAKAKETPADGQVDNEEDELDLSEDGESADSEDTNDNGNANDPKALEATDDHTVKVTIDGEDRTVKVKDLKRLFGQEASLTRKSQEVAQARTAAEDAGAKFTAASGKLLAKAQERYAPYAQVDWQIAQKTLDNAEFVALRTEALAAYEDVQFLTTETEAVAKVVSAEETVARQAAVTESIAVLTKDIPGWDSELYDKIRKYAVAGGLNPKAVDSIIDPNVIKFINKSMLYDAAKAKAVSKKTAVSPGRVLKPANKAAGLIGKTSANKEMKALKNSGSTEDAANAFLAGWAAQRD</sequence>
<dbReference type="OrthoDB" id="7595806at2"/>
<evidence type="ECO:0000313" key="2">
    <source>
        <dbReference type="EMBL" id="AYJ85540.1"/>
    </source>
</evidence>
<feature type="compositionally biased region" description="Acidic residues" evidence="1">
    <location>
        <begin position="58"/>
        <end position="80"/>
    </location>
</feature>
<evidence type="ECO:0000313" key="3">
    <source>
        <dbReference type="Proteomes" id="UP000276254"/>
    </source>
</evidence>
<gene>
    <name evidence="2" type="ORF">D3Y57_05525</name>
</gene>
<dbReference type="RefSeq" id="WP_121152165.1">
    <property type="nucleotide sequence ID" value="NZ_CP032829.1"/>
</dbReference>
<dbReference type="EMBL" id="CP032829">
    <property type="protein sequence ID" value="AYJ85540.1"/>
    <property type="molecule type" value="Genomic_DNA"/>
</dbReference>
<protein>
    <recommendedName>
        <fullName evidence="4">Scaffolding protein</fullName>
    </recommendedName>
</protein>
<feature type="region of interest" description="Disordered" evidence="1">
    <location>
        <begin position="1"/>
        <end position="96"/>
    </location>
</feature>
<proteinExistence type="predicted"/>
<dbReference type="Proteomes" id="UP000276254">
    <property type="component" value="Chromosome"/>
</dbReference>
<reference evidence="2 3" key="1">
    <citation type="submission" date="2018-09" db="EMBL/GenBank/DDBJ databases">
        <title>Sphingomonas peninsula sp. nov., isolated from fildes peninsula, Antarctic soil.</title>
        <authorList>
            <person name="Yingchao G."/>
        </authorList>
    </citation>
    <scope>NUCLEOTIDE SEQUENCE [LARGE SCALE GENOMIC DNA]</scope>
    <source>
        <strain evidence="2 3">YZ-8</strain>
    </source>
</reference>